<dbReference type="PANTHER" id="PTHR43390">
    <property type="entry name" value="SIGNAL PEPTIDASE I"/>
    <property type="match status" value="1"/>
</dbReference>
<comment type="subcellular location">
    <subcellularLocation>
        <location evidence="2">Cell membrane</location>
        <topology evidence="2">Single-pass type II membrane protein</topology>
    </subcellularLocation>
    <subcellularLocation>
        <location evidence="9">Membrane</location>
        <topology evidence="9">Single-pass type II membrane protein</topology>
    </subcellularLocation>
</comment>
<organism evidence="11 12">
    <name type="scientific">Acidaminobacter hydrogenoformans DSM 2784</name>
    <dbReference type="NCBI Taxonomy" id="1120920"/>
    <lineage>
        <taxon>Bacteria</taxon>
        <taxon>Bacillati</taxon>
        <taxon>Bacillota</taxon>
        <taxon>Clostridia</taxon>
        <taxon>Peptostreptococcales</taxon>
        <taxon>Acidaminobacteraceae</taxon>
        <taxon>Acidaminobacter</taxon>
    </lineage>
</organism>
<proteinExistence type="inferred from homology"/>
<evidence type="ECO:0000256" key="3">
    <source>
        <dbReference type="ARBA" id="ARBA00009370"/>
    </source>
</evidence>
<keyword evidence="8" id="KW-0472">Membrane</keyword>
<keyword evidence="12" id="KW-1185">Reference proteome</keyword>
<keyword evidence="8" id="KW-0812">Transmembrane</keyword>
<evidence type="ECO:0000313" key="12">
    <source>
        <dbReference type="Proteomes" id="UP000199208"/>
    </source>
</evidence>
<dbReference type="Gene3D" id="2.10.109.10">
    <property type="entry name" value="Umud Fragment, subunit A"/>
    <property type="match status" value="1"/>
</dbReference>
<gene>
    <name evidence="11" type="ORF">SAMN03080599_01655</name>
</gene>
<accession>A0A1G5RYM5</accession>
<feature type="active site" evidence="7">
    <location>
        <position position="94"/>
    </location>
</feature>
<dbReference type="NCBIfam" id="TIGR02227">
    <property type="entry name" value="sigpep_I_bact"/>
    <property type="match status" value="1"/>
</dbReference>
<feature type="transmembrane region" description="Helical" evidence="8">
    <location>
        <begin position="12"/>
        <end position="32"/>
    </location>
</feature>
<dbReference type="STRING" id="1120920.SAMN03080599_01655"/>
<evidence type="ECO:0000256" key="9">
    <source>
        <dbReference type="RuleBase" id="RU362042"/>
    </source>
</evidence>
<dbReference type="InterPro" id="IPR000223">
    <property type="entry name" value="Pept_S26A_signal_pept_1"/>
</dbReference>
<dbReference type="OrthoDB" id="9802919at2"/>
<name>A0A1G5RYM5_9FIRM</name>
<protein>
    <recommendedName>
        <fullName evidence="4 8">Signal peptidase I</fullName>
        <ecNumber evidence="4 8">3.4.21.89</ecNumber>
    </recommendedName>
</protein>
<dbReference type="EMBL" id="FMWL01000006">
    <property type="protein sequence ID" value="SCZ79224.1"/>
    <property type="molecule type" value="Genomic_DNA"/>
</dbReference>
<comment type="similarity">
    <text evidence="3 9">Belongs to the peptidase S26 family.</text>
</comment>
<dbReference type="Proteomes" id="UP000199208">
    <property type="component" value="Unassembled WGS sequence"/>
</dbReference>
<dbReference type="PROSITE" id="PS00501">
    <property type="entry name" value="SPASE_I_1"/>
    <property type="match status" value="1"/>
</dbReference>
<feature type="active site" evidence="7">
    <location>
        <position position="35"/>
    </location>
</feature>
<keyword evidence="8" id="KW-1133">Transmembrane helix</keyword>
<dbReference type="InterPro" id="IPR019757">
    <property type="entry name" value="Pept_S26A_signal_pept_1_Lys-AS"/>
</dbReference>
<evidence type="ECO:0000256" key="8">
    <source>
        <dbReference type="RuleBase" id="RU003993"/>
    </source>
</evidence>
<dbReference type="InterPro" id="IPR036286">
    <property type="entry name" value="LexA/Signal_pep-like_sf"/>
</dbReference>
<evidence type="ECO:0000256" key="1">
    <source>
        <dbReference type="ARBA" id="ARBA00000677"/>
    </source>
</evidence>
<keyword evidence="6 8" id="KW-0378">Hydrolase</keyword>
<dbReference type="InterPro" id="IPR019756">
    <property type="entry name" value="Pept_S26A_signal_pept_1_Ser-AS"/>
</dbReference>
<dbReference type="SUPFAM" id="SSF51306">
    <property type="entry name" value="LexA/Signal peptidase"/>
    <property type="match status" value="1"/>
</dbReference>
<dbReference type="PRINTS" id="PR00727">
    <property type="entry name" value="LEADERPTASE"/>
</dbReference>
<evidence type="ECO:0000313" key="11">
    <source>
        <dbReference type="EMBL" id="SCZ79224.1"/>
    </source>
</evidence>
<dbReference type="GO" id="GO:0006465">
    <property type="term" value="P:signal peptide processing"/>
    <property type="evidence" value="ECO:0007669"/>
    <property type="project" value="InterPro"/>
</dbReference>
<sequence length="184" mass="20444">MKNEIFEWLKSFAVAIIIVLVFNVFFATTVVYSTSMYPTLIEKDILLLRRSSDVKSGDIVSFRTDLTLSENDIASLNPIQKIFASVNPGKNLIKRVIGLPGDTIDIVGGEVYINGEKLQETYVSSNTNGDVHIKSIPDGKYFLMGDNRAVSLDSRDSQVGLIDGEKIIGKAIFRLYPLTRFGDM</sequence>
<evidence type="ECO:0000259" key="10">
    <source>
        <dbReference type="Pfam" id="PF10502"/>
    </source>
</evidence>
<dbReference type="RefSeq" id="WP_092590429.1">
    <property type="nucleotide sequence ID" value="NZ_FMWL01000006.1"/>
</dbReference>
<comment type="catalytic activity">
    <reaction evidence="1 8">
        <text>Cleavage of hydrophobic, N-terminal signal or leader sequences from secreted and periplasmic proteins.</text>
        <dbReference type="EC" id="3.4.21.89"/>
    </reaction>
</comment>
<reference evidence="11 12" key="1">
    <citation type="submission" date="2016-10" db="EMBL/GenBank/DDBJ databases">
        <authorList>
            <person name="de Groot N.N."/>
        </authorList>
    </citation>
    <scope>NUCLEOTIDE SEQUENCE [LARGE SCALE GENOMIC DNA]</scope>
    <source>
        <strain evidence="11 12">DSM 2784</strain>
    </source>
</reference>
<dbReference type="GO" id="GO:0004252">
    <property type="term" value="F:serine-type endopeptidase activity"/>
    <property type="evidence" value="ECO:0007669"/>
    <property type="project" value="InterPro"/>
</dbReference>
<dbReference type="PANTHER" id="PTHR43390:SF1">
    <property type="entry name" value="CHLOROPLAST PROCESSING PEPTIDASE"/>
    <property type="match status" value="1"/>
</dbReference>
<dbReference type="GO" id="GO:0005886">
    <property type="term" value="C:plasma membrane"/>
    <property type="evidence" value="ECO:0007669"/>
    <property type="project" value="UniProtKB-SubCell"/>
</dbReference>
<dbReference type="Pfam" id="PF10502">
    <property type="entry name" value="Peptidase_S26"/>
    <property type="match status" value="1"/>
</dbReference>
<dbReference type="InterPro" id="IPR019533">
    <property type="entry name" value="Peptidase_S26"/>
</dbReference>
<evidence type="ECO:0000256" key="7">
    <source>
        <dbReference type="PIRSR" id="PIRSR600223-1"/>
    </source>
</evidence>
<dbReference type="EC" id="3.4.21.89" evidence="4 8"/>
<dbReference type="AlphaFoldDB" id="A0A1G5RYM5"/>
<evidence type="ECO:0000256" key="4">
    <source>
        <dbReference type="ARBA" id="ARBA00013208"/>
    </source>
</evidence>
<evidence type="ECO:0000256" key="5">
    <source>
        <dbReference type="ARBA" id="ARBA00022670"/>
    </source>
</evidence>
<evidence type="ECO:0000256" key="2">
    <source>
        <dbReference type="ARBA" id="ARBA00004401"/>
    </source>
</evidence>
<dbReference type="CDD" id="cd06530">
    <property type="entry name" value="S26_SPase_I"/>
    <property type="match status" value="1"/>
</dbReference>
<feature type="domain" description="Peptidase S26" evidence="10">
    <location>
        <begin position="6"/>
        <end position="175"/>
    </location>
</feature>
<dbReference type="PROSITE" id="PS00760">
    <property type="entry name" value="SPASE_I_2"/>
    <property type="match status" value="1"/>
</dbReference>
<dbReference type="GO" id="GO:0009003">
    <property type="term" value="F:signal peptidase activity"/>
    <property type="evidence" value="ECO:0007669"/>
    <property type="project" value="UniProtKB-EC"/>
</dbReference>
<evidence type="ECO:0000256" key="6">
    <source>
        <dbReference type="ARBA" id="ARBA00022801"/>
    </source>
</evidence>
<keyword evidence="5 8" id="KW-0645">Protease</keyword>